<dbReference type="Proteomes" id="UP000790347">
    <property type="component" value="Unassembled WGS sequence"/>
</dbReference>
<protein>
    <submittedName>
        <fullName evidence="1">Uncharacterized protein</fullName>
    </submittedName>
</protein>
<dbReference type="EMBL" id="ASGP02000004">
    <property type="protein sequence ID" value="KAH9511452.1"/>
    <property type="molecule type" value="Genomic_DNA"/>
</dbReference>
<accession>A0A922HYY4</accession>
<name>A0A922HYY4_DERFA</name>
<proteinExistence type="predicted"/>
<reference evidence="1" key="1">
    <citation type="submission" date="2013-05" db="EMBL/GenBank/DDBJ databases">
        <authorList>
            <person name="Yim A.K.Y."/>
            <person name="Chan T.F."/>
            <person name="Ji K.M."/>
            <person name="Liu X.Y."/>
            <person name="Zhou J.W."/>
            <person name="Li R.Q."/>
            <person name="Yang K.Y."/>
            <person name="Li J."/>
            <person name="Li M."/>
            <person name="Law P.T.W."/>
            <person name="Wu Y.L."/>
            <person name="Cai Z.L."/>
            <person name="Qin H."/>
            <person name="Bao Y."/>
            <person name="Leung R.K.K."/>
            <person name="Ng P.K.S."/>
            <person name="Zou J."/>
            <person name="Zhong X.J."/>
            <person name="Ran P.X."/>
            <person name="Zhong N.S."/>
            <person name="Liu Z.G."/>
            <person name="Tsui S.K.W."/>
        </authorList>
    </citation>
    <scope>NUCLEOTIDE SEQUENCE</scope>
    <source>
        <strain evidence="1">Derf</strain>
        <tissue evidence="1">Whole organism</tissue>
    </source>
</reference>
<evidence type="ECO:0000313" key="2">
    <source>
        <dbReference type="Proteomes" id="UP000790347"/>
    </source>
</evidence>
<gene>
    <name evidence="1" type="ORF">DERF_009914</name>
</gene>
<reference evidence="1" key="2">
    <citation type="journal article" date="2022" name="Res Sq">
        <title>Comparative Genomics Reveals Insights into the Divergent Evolution of Astigmatic Mites and Household Pest Adaptations.</title>
        <authorList>
            <person name="Xiong Q."/>
            <person name="Wan A.T.-Y."/>
            <person name="Liu X.-Y."/>
            <person name="Fung C.S.-H."/>
            <person name="Xiao X."/>
            <person name="Malainual N."/>
            <person name="Hou J."/>
            <person name="Wang L."/>
            <person name="Wang M."/>
            <person name="Yang K."/>
            <person name="Cui Y."/>
            <person name="Leung E."/>
            <person name="Nong W."/>
            <person name="Shin S.-K."/>
            <person name="Au S."/>
            <person name="Jeong K.Y."/>
            <person name="Chew F.T."/>
            <person name="Hui J."/>
            <person name="Leung T.F."/>
            <person name="Tungtrongchitr A."/>
            <person name="Zhong N."/>
            <person name="Liu Z."/>
            <person name="Tsui S."/>
        </authorList>
    </citation>
    <scope>NUCLEOTIDE SEQUENCE</scope>
    <source>
        <strain evidence="1">Derf</strain>
        <tissue evidence="1">Whole organism</tissue>
    </source>
</reference>
<sequence length="109" mass="12951">MSHHHCSMTQGNVFDHNDDRKLPELKIIFTFTNNDRSIHHHCDDLIDRSSFFYSIRRKKFAISSPNDEFYDDCVETATNPKTGQIKIFFKQTMITHNKDQNYPVEKEIE</sequence>
<evidence type="ECO:0000313" key="1">
    <source>
        <dbReference type="EMBL" id="KAH9511452.1"/>
    </source>
</evidence>
<comment type="caution">
    <text evidence="1">The sequence shown here is derived from an EMBL/GenBank/DDBJ whole genome shotgun (WGS) entry which is preliminary data.</text>
</comment>
<dbReference type="AlphaFoldDB" id="A0A922HYY4"/>
<keyword evidence="2" id="KW-1185">Reference proteome</keyword>
<organism evidence="1 2">
    <name type="scientific">Dermatophagoides farinae</name>
    <name type="common">American house dust mite</name>
    <dbReference type="NCBI Taxonomy" id="6954"/>
    <lineage>
        <taxon>Eukaryota</taxon>
        <taxon>Metazoa</taxon>
        <taxon>Ecdysozoa</taxon>
        <taxon>Arthropoda</taxon>
        <taxon>Chelicerata</taxon>
        <taxon>Arachnida</taxon>
        <taxon>Acari</taxon>
        <taxon>Acariformes</taxon>
        <taxon>Sarcoptiformes</taxon>
        <taxon>Astigmata</taxon>
        <taxon>Psoroptidia</taxon>
        <taxon>Analgoidea</taxon>
        <taxon>Pyroglyphidae</taxon>
        <taxon>Dermatophagoidinae</taxon>
        <taxon>Dermatophagoides</taxon>
    </lineage>
</organism>